<dbReference type="PRINTS" id="PR00722">
    <property type="entry name" value="CHYMOTRYPSIN"/>
</dbReference>
<dbReference type="EMBL" id="PCVK01000036">
    <property type="protein sequence ID" value="PIQ71805.1"/>
    <property type="molecule type" value="Genomic_DNA"/>
</dbReference>
<dbReference type="Pfam" id="PF00089">
    <property type="entry name" value="Trypsin"/>
    <property type="match status" value="1"/>
</dbReference>
<dbReference type="InterPro" id="IPR001254">
    <property type="entry name" value="Trypsin_dom"/>
</dbReference>
<feature type="domain" description="Peptidase S1" evidence="3">
    <location>
        <begin position="60"/>
        <end position="180"/>
    </location>
</feature>
<dbReference type="InterPro" id="IPR009003">
    <property type="entry name" value="Peptidase_S1_PA"/>
</dbReference>
<evidence type="ECO:0000313" key="5">
    <source>
        <dbReference type="Proteomes" id="UP000229497"/>
    </source>
</evidence>
<evidence type="ECO:0000256" key="2">
    <source>
        <dbReference type="SAM" id="MobiDB-lite"/>
    </source>
</evidence>
<organism evidence="4 5">
    <name type="scientific">Candidatus Roizmanbacteria bacterium CG11_big_fil_rev_8_21_14_0_20_37_16</name>
    <dbReference type="NCBI Taxonomy" id="1974857"/>
    <lineage>
        <taxon>Bacteria</taxon>
        <taxon>Candidatus Roizmaniibacteriota</taxon>
    </lineage>
</organism>
<dbReference type="GO" id="GO:0004252">
    <property type="term" value="F:serine-type endopeptidase activity"/>
    <property type="evidence" value="ECO:0007669"/>
    <property type="project" value="InterPro"/>
</dbReference>
<evidence type="ECO:0000259" key="3">
    <source>
        <dbReference type="PROSITE" id="PS50240"/>
    </source>
</evidence>
<evidence type="ECO:0000313" key="4">
    <source>
        <dbReference type="EMBL" id="PIQ71805.1"/>
    </source>
</evidence>
<protein>
    <recommendedName>
        <fullName evidence="3">Peptidase S1 domain-containing protein</fullName>
    </recommendedName>
</protein>
<reference evidence="4 5" key="1">
    <citation type="submission" date="2017-09" db="EMBL/GenBank/DDBJ databases">
        <title>Depth-based differentiation of microbial function through sediment-hosted aquifers and enrichment of novel symbionts in the deep terrestrial subsurface.</title>
        <authorList>
            <person name="Probst A.J."/>
            <person name="Ladd B."/>
            <person name="Jarett J.K."/>
            <person name="Geller-Mcgrath D.E."/>
            <person name="Sieber C.M."/>
            <person name="Emerson J.B."/>
            <person name="Anantharaman K."/>
            <person name="Thomas B.C."/>
            <person name="Malmstrom R."/>
            <person name="Stieglmeier M."/>
            <person name="Klingl A."/>
            <person name="Woyke T."/>
            <person name="Ryan C.M."/>
            <person name="Banfield J.F."/>
        </authorList>
    </citation>
    <scope>NUCLEOTIDE SEQUENCE [LARGE SCALE GENOMIC DNA]</scope>
    <source>
        <strain evidence="4">CG11_big_fil_rev_8_21_14_0_20_37_16</strain>
    </source>
</reference>
<dbReference type="InterPro" id="IPR001314">
    <property type="entry name" value="Peptidase_S1A"/>
</dbReference>
<feature type="non-terminal residue" evidence="4">
    <location>
        <position position="180"/>
    </location>
</feature>
<evidence type="ECO:0000256" key="1">
    <source>
        <dbReference type="ARBA" id="ARBA00023157"/>
    </source>
</evidence>
<dbReference type="PANTHER" id="PTHR24252:SF7">
    <property type="entry name" value="HYALIN"/>
    <property type="match status" value="1"/>
</dbReference>
<dbReference type="SUPFAM" id="SSF50494">
    <property type="entry name" value="Trypsin-like serine proteases"/>
    <property type="match status" value="1"/>
</dbReference>
<gene>
    <name evidence="4" type="ORF">COV87_01330</name>
</gene>
<dbReference type="InterPro" id="IPR018114">
    <property type="entry name" value="TRYPSIN_HIS"/>
</dbReference>
<dbReference type="PROSITE" id="PS50240">
    <property type="entry name" value="TRYPSIN_DOM"/>
    <property type="match status" value="1"/>
</dbReference>
<name>A0A2H0KKP0_9BACT</name>
<sequence length="180" mass="19624">MPTKNNKVCFSKSMGLAIFVLILVGVSTFLTFQLTKQPTSTNTRASVPANNSQPKSSSPIIGGELAGDGEFPFYVVLLDTDGFMFCGGVLIGDDWVLTAGHCINGVKTIFKHDPLDIEIIVGLDHLDKKLMALHYSGVDNVILHENYNDSTSGLVKKYDIALLHLINKTDRIPTLSLFNP</sequence>
<dbReference type="Proteomes" id="UP000229497">
    <property type="component" value="Unassembled WGS sequence"/>
</dbReference>
<proteinExistence type="predicted"/>
<dbReference type="InterPro" id="IPR043504">
    <property type="entry name" value="Peptidase_S1_PA_chymotrypsin"/>
</dbReference>
<dbReference type="PROSITE" id="PS00134">
    <property type="entry name" value="TRYPSIN_HIS"/>
    <property type="match status" value="1"/>
</dbReference>
<comment type="caution">
    <text evidence="4">The sequence shown here is derived from an EMBL/GenBank/DDBJ whole genome shotgun (WGS) entry which is preliminary data.</text>
</comment>
<dbReference type="AlphaFoldDB" id="A0A2H0KKP0"/>
<feature type="region of interest" description="Disordered" evidence="2">
    <location>
        <begin position="40"/>
        <end position="59"/>
    </location>
</feature>
<accession>A0A2H0KKP0</accession>
<keyword evidence="1" id="KW-1015">Disulfide bond</keyword>
<dbReference type="GO" id="GO:0006508">
    <property type="term" value="P:proteolysis"/>
    <property type="evidence" value="ECO:0007669"/>
    <property type="project" value="InterPro"/>
</dbReference>
<dbReference type="Gene3D" id="2.40.10.10">
    <property type="entry name" value="Trypsin-like serine proteases"/>
    <property type="match status" value="1"/>
</dbReference>
<dbReference type="PANTHER" id="PTHR24252">
    <property type="entry name" value="ACROSIN-RELATED"/>
    <property type="match status" value="1"/>
</dbReference>